<accession>A0A366HNQ2</accession>
<dbReference type="Pfam" id="PF05635">
    <property type="entry name" value="23S_rRNA_IVP"/>
    <property type="match status" value="1"/>
</dbReference>
<reference evidence="1 2" key="1">
    <citation type="submission" date="2018-06" db="EMBL/GenBank/DDBJ databases">
        <title>Genomic Encyclopedia of Type Strains, Phase IV (KMG-IV): sequencing the most valuable type-strain genomes for metagenomic binning, comparative biology and taxonomic classification.</title>
        <authorList>
            <person name="Goeker M."/>
        </authorList>
    </citation>
    <scope>NUCLEOTIDE SEQUENCE [LARGE SCALE GENOMIC DNA]</scope>
    <source>
        <strain evidence="1 2">DSM 25532</strain>
    </source>
</reference>
<dbReference type="InterPro" id="IPR036583">
    <property type="entry name" value="23S_rRNA_IVS_sf"/>
</dbReference>
<dbReference type="EMBL" id="QNRR01000003">
    <property type="protein sequence ID" value="RBP45140.1"/>
    <property type="molecule type" value="Genomic_DNA"/>
</dbReference>
<protein>
    <submittedName>
        <fullName evidence="1">Four helix bundle protein</fullName>
    </submittedName>
</protein>
<sequence>MARGSLYETQTQTELSREFGFVSPDDSEQVLNLCNEIERMLNALIARLGS</sequence>
<proteinExistence type="predicted"/>
<dbReference type="SUPFAM" id="SSF158446">
    <property type="entry name" value="IVS-encoded protein-like"/>
    <property type="match status" value="1"/>
</dbReference>
<dbReference type="NCBIfam" id="TIGR02436">
    <property type="entry name" value="four helix bundle protein"/>
    <property type="match status" value="1"/>
</dbReference>
<dbReference type="Proteomes" id="UP000253426">
    <property type="component" value="Unassembled WGS sequence"/>
</dbReference>
<name>A0A366HNQ2_9BACT</name>
<comment type="caution">
    <text evidence="1">The sequence shown here is derived from an EMBL/GenBank/DDBJ whole genome shotgun (WGS) entry which is preliminary data.</text>
</comment>
<gene>
    <name evidence="1" type="ORF">DES53_103137</name>
</gene>
<dbReference type="Gene3D" id="1.20.1440.60">
    <property type="entry name" value="23S rRNA-intervening sequence"/>
    <property type="match status" value="1"/>
</dbReference>
<organism evidence="1 2">
    <name type="scientific">Roseimicrobium gellanilyticum</name>
    <dbReference type="NCBI Taxonomy" id="748857"/>
    <lineage>
        <taxon>Bacteria</taxon>
        <taxon>Pseudomonadati</taxon>
        <taxon>Verrucomicrobiota</taxon>
        <taxon>Verrucomicrobiia</taxon>
        <taxon>Verrucomicrobiales</taxon>
        <taxon>Verrucomicrobiaceae</taxon>
        <taxon>Roseimicrobium</taxon>
    </lineage>
</organism>
<dbReference type="InterPro" id="IPR012657">
    <property type="entry name" value="23S_rRNA-intervening_sequence"/>
</dbReference>
<evidence type="ECO:0000313" key="1">
    <source>
        <dbReference type="EMBL" id="RBP45140.1"/>
    </source>
</evidence>
<keyword evidence="2" id="KW-1185">Reference proteome</keyword>
<dbReference type="AlphaFoldDB" id="A0A366HNQ2"/>
<evidence type="ECO:0000313" key="2">
    <source>
        <dbReference type="Proteomes" id="UP000253426"/>
    </source>
</evidence>